<accession>A3INA1</accession>
<dbReference type="RefSeq" id="WP_008274865.1">
    <property type="nucleotide sequence ID" value="NZ_AAXW01000009.1"/>
</dbReference>
<sequence>MVFNNLYEVRVLGIRRSGNHAIISWLIDNYSGRVVHLNDILFQKGQDPYYALRNRITIKGLPYWRCYQDFSQKTLVSLAKSFLNIPEHFSLQIRDKAVNIEYIRQSPKDFLIYSYEDIDPQNSQLDLFEQNYQKYLGESRKRLEILILRDPFNLFASLLESQMMKKNDEEQHKYVELYKAYAREYLEQSQSGNIEKIYVNYNQWFLSKQYRIQLAEHLGFTSSGEPYEKVAHQGKGSSFDQLKLQNNATQMKVLERWKSYKNDQFYREIFRDQELKDMTETIYGNMADFSL</sequence>
<dbReference type="eggNOG" id="ENOG502ZATH">
    <property type="taxonomic scope" value="Bacteria"/>
</dbReference>
<reference evidence="1 2" key="1">
    <citation type="submission" date="2007-03" db="EMBL/GenBank/DDBJ databases">
        <authorList>
            <person name="Stal L."/>
            <person name="Ferriera S."/>
            <person name="Johnson J."/>
            <person name="Kravitz S."/>
            <person name="Beeson K."/>
            <person name="Sutton G."/>
            <person name="Rogers Y.-H."/>
            <person name="Friedman R."/>
            <person name="Frazier M."/>
            <person name="Venter J.C."/>
        </authorList>
    </citation>
    <scope>NUCLEOTIDE SEQUENCE [LARGE SCALE GENOMIC DNA]</scope>
    <source>
        <strain evidence="1 2">CCY0110</strain>
    </source>
</reference>
<comment type="caution">
    <text evidence="1">The sequence shown here is derived from an EMBL/GenBank/DDBJ whole genome shotgun (WGS) entry which is preliminary data.</text>
</comment>
<dbReference type="Proteomes" id="UP000003781">
    <property type="component" value="Unassembled WGS sequence"/>
</dbReference>
<dbReference type="SUPFAM" id="SSF52540">
    <property type="entry name" value="P-loop containing nucleoside triphosphate hydrolases"/>
    <property type="match status" value="1"/>
</dbReference>
<dbReference type="EMBL" id="AAXW01000009">
    <property type="protein sequence ID" value="EAZ92078.1"/>
    <property type="molecule type" value="Genomic_DNA"/>
</dbReference>
<protein>
    <recommendedName>
        <fullName evidence="3">Sulfotransferase domain-containing protein</fullName>
    </recommendedName>
</protein>
<evidence type="ECO:0000313" key="2">
    <source>
        <dbReference type="Proteomes" id="UP000003781"/>
    </source>
</evidence>
<gene>
    <name evidence="1" type="ORF">CY0110_00430</name>
</gene>
<dbReference type="AlphaFoldDB" id="A3INA1"/>
<name>A3INA1_9CHRO</name>
<organism evidence="1 2">
    <name type="scientific">Crocosphaera chwakensis CCY0110</name>
    <dbReference type="NCBI Taxonomy" id="391612"/>
    <lineage>
        <taxon>Bacteria</taxon>
        <taxon>Bacillati</taxon>
        <taxon>Cyanobacteriota</taxon>
        <taxon>Cyanophyceae</taxon>
        <taxon>Oscillatoriophycideae</taxon>
        <taxon>Chroococcales</taxon>
        <taxon>Aphanothecaceae</taxon>
        <taxon>Crocosphaera</taxon>
        <taxon>Crocosphaera chwakensis</taxon>
    </lineage>
</organism>
<dbReference type="OrthoDB" id="453470at2"/>
<evidence type="ECO:0008006" key="3">
    <source>
        <dbReference type="Google" id="ProtNLM"/>
    </source>
</evidence>
<evidence type="ECO:0000313" key="1">
    <source>
        <dbReference type="EMBL" id="EAZ92078.1"/>
    </source>
</evidence>
<proteinExistence type="predicted"/>
<dbReference type="InterPro" id="IPR027417">
    <property type="entry name" value="P-loop_NTPase"/>
</dbReference>
<keyword evidence="2" id="KW-1185">Reference proteome</keyword>